<proteinExistence type="predicted"/>
<evidence type="ECO:0000313" key="1">
    <source>
        <dbReference type="EMBL" id="KAI0055390.1"/>
    </source>
</evidence>
<dbReference type="Proteomes" id="UP000814140">
    <property type="component" value="Unassembled WGS sequence"/>
</dbReference>
<reference evidence="1" key="1">
    <citation type="submission" date="2021-03" db="EMBL/GenBank/DDBJ databases">
        <authorList>
            <consortium name="DOE Joint Genome Institute"/>
            <person name="Ahrendt S."/>
            <person name="Looney B.P."/>
            <person name="Miyauchi S."/>
            <person name="Morin E."/>
            <person name="Drula E."/>
            <person name="Courty P.E."/>
            <person name="Chicoki N."/>
            <person name="Fauchery L."/>
            <person name="Kohler A."/>
            <person name="Kuo A."/>
            <person name="Labutti K."/>
            <person name="Pangilinan J."/>
            <person name="Lipzen A."/>
            <person name="Riley R."/>
            <person name="Andreopoulos W."/>
            <person name="He G."/>
            <person name="Johnson J."/>
            <person name="Barry K.W."/>
            <person name="Grigoriev I.V."/>
            <person name="Nagy L."/>
            <person name="Hibbett D."/>
            <person name="Henrissat B."/>
            <person name="Matheny P.B."/>
            <person name="Labbe J."/>
            <person name="Martin F."/>
        </authorList>
    </citation>
    <scope>NUCLEOTIDE SEQUENCE</scope>
    <source>
        <strain evidence="1">HHB10654</strain>
    </source>
</reference>
<name>A0ACB8SH64_9AGAM</name>
<keyword evidence="2" id="KW-1185">Reference proteome</keyword>
<gene>
    <name evidence="1" type="ORF">BV25DRAFT_1921865</name>
</gene>
<sequence>MKSSNLPLNDWAVLHYDCFARSVRIWKWPLDALGRRIAPADLLDHRESHDMILPGCLCGMRPGPGWVESAVYPATAGPFRGHYIASCADGRCEYAVNLDRVYIQELLATKYYPTRGDDDTAPPEIRVANRAHLSRESIRPHAIPVYHPPAPVTPTPFDLLLRLDSQSQPGITLEQFLALFVQCAACRLVMTMRATNVHNCALPEGEQDTRGHGTIDLREDREE</sequence>
<reference evidence="1" key="2">
    <citation type="journal article" date="2022" name="New Phytol.">
        <title>Evolutionary transition to the ectomycorrhizal habit in the genomes of a hyperdiverse lineage of mushroom-forming fungi.</title>
        <authorList>
            <person name="Looney B."/>
            <person name="Miyauchi S."/>
            <person name="Morin E."/>
            <person name="Drula E."/>
            <person name="Courty P.E."/>
            <person name="Kohler A."/>
            <person name="Kuo A."/>
            <person name="LaButti K."/>
            <person name="Pangilinan J."/>
            <person name="Lipzen A."/>
            <person name="Riley R."/>
            <person name="Andreopoulos W."/>
            <person name="He G."/>
            <person name="Johnson J."/>
            <person name="Nolan M."/>
            <person name="Tritt A."/>
            <person name="Barry K.W."/>
            <person name="Grigoriev I.V."/>
            <person name="Nagy L.G."/>
            <person name="Hibbett D."/>
            <person name="Henrissat B."/>
            <person name="Matheny P.B."/>
            <person name="Labbe J."/>
            <person name="Martin F.M."/>
        </authorList>
    </citation>
    <scope>NUCLEOTIDE SEQUENCE</scope>
    <source>
        <strain evidence="1">HHB10654</strain>
    </source>
</reference>
<dbReference type="EMBL" id="MU277294">
    <property type="protein sequence ID" value="KAI0055390.1"/>
    <property type="molecule type" value="Genomic_DNA"/>
</dbReference>
<evidence type="ECO:0000313" key="2">
    <source>
        <dbReference type="Proteomes" id="UP000814140"/>
    </source>
</evidence>
<accession>A0ACB8SH64</accession>
<organism evidence="1 2">
    <name type="scientific">Artomyces pyxidatus</name>
    <dbReference type="NCBI Taxonomy" id="48021"/>
    <lineage>
        <taxon>Eukaryota</taxon>
        <taxon>Fungi</taxon>
        <taxon>Dikarya</taxon>
        <taxon>Basidiomycota</taxon>
        <taxon>Agaricomycotina</taxon>
        <taxon>Agaricomycetes</taxon>
        <taxon>Russulales</taxon>
        <taxon>Auriscalpiaceae</taxon>
        <taxon>Artomyces</taxon>
    </lineage>
</organism>
<protein>
    <submittedName>
        <fullName evidence="1">Uncharacterized protein</fullName>
    </submittedName>
</protein>
<comment type="caution">
    <text evidence="1">The sequence shown here is derived from an EMBL/GenBank/DDBJ whole genome shotgun (WGS) entry which is preliminary data.</text>
</comment>